<proteinExistence type="predicted"/>
<dbReference type="EMBL" id="WJQU01000003">
    <property type="protein sequence ID" value="KAJ6639065.1"/>
    <property type="molecule type" value="Genomic_DNA"/>
</dbReference>
<dbReference type="AlphaFoldDB" id="A0A9Q0MXV5"/>
<organism evidence="1 2">
    <name type="scientific">Pseudolycoriella hygida</name>
    <dbReference type="NCBI Taxonomy" id="35572"/>
    <lineage>
        <taxon>Eukaryota</taxon>
        <taxon>Metazoa</taxon>
        <taxon>Ecdysozoa</taxon>
        <taxon>Arthropoda</taxon>
        <taxon>Hexapoda</taxon>
        <taxon>Insecta</taxon>
        <taxon>Pterygota</taxon>
        <taxon>Neoptera</taxon>
        <taxon>Endopterygota</taxon>
        <taxon>Diptera</taxon>
        <taxon>Nematocera</taxon>
        <taxon>Sciaroidea</taxon>
        <taxon>Sciaridae</taxon>
        <taxon>Pseudolycoriella</taxon>
    </lineage>
</organism>
<sequence length="123" mass="14013">MSLRVRTLKVSFGSSKGSMVETLVFETPTPLPEHAEREFTFSPELGTNKSSTQNVSNNIDDSGIELQEDTGDFINKNIFCIDRGVRAQVNTRRNDEFEVYNEPTNSLYVFSYLPRIPMTIRDI</sequence>
<comment type="caution">
    <text evidence="1">The sequence shown here is derived from an EMBL/GenBank/DDBJ whole genome shotgun (WGS) entry which is preliminary data.</text>
</comment>
<keyword evidence="2" id="KW-1185">Reference proteome</keyword>
<accession>A0A9Q0MXV5</accession>
<gene>
    <name evidence="1" type="ORF">Bhyg_11804</name>
</gene>
<evidence type="ECO:0000313" key="2">
    <source>
        <dbReference type="Proteomes" id="UP001151699"/>
    </source>
</evidence>
<evidence type="ECO:0000313" key="1">
    <source>
        <dbReference type="EMBL" id="KAJ6639065.1"/>
    </source>
</evidence>
<protein>
    <submittedName>
        <fullName evidence="1">Uncharacterized protein</fullName>
    </submittedName>
</protein>
<dbReference type="OrthoDB" id="6618101at2759"/>
<dbReference type="Proteomes" id="UP001151699">
    <property type="component" value="Chromosome X"/>
</dbReference>
<name>A0A9Q0MXV5_9DIPT</name>
<reference evidence="1" key="1">
    <citation type="submission" date="2022-07" db="EMBL/GenBank/DDBJ databases">
        <authorList>
            <person name="Trinca V."/>
            <person name="Uliana J.V.C."/>
            <person name="Torres T.T."/>
            <person name="Ward R.J."/>
            <person name="Monesi N."/>
        </authorList>
    </citation>
    <scope>NUCLEOTIDE SEQUENCE</scope>
    <source>
        <strain evidence="1">HSMRA1968</strain>
        <tissue evidence="1">Whole embryos</tissue>
    </source>
</reference>